<dbReference type="RefSeq" id="WP_283427623.1">
    <property type="nucleotide sequence ID" value="NZ_FXTY01000009.1"/>
</dbReference>
<feature type="transmembrane region" description="Helical" evidence="1">
    <location>
        <begin position="128"/>
        <end position="146"/>
    </location>
</feature>
<dbReference type="EMBL" id="FXTY01000009">
    <property type="protein sequence ID" value="SMP33685.1"/>
    <property type="molecule type" value="Genomic_DNA"/>
</dbReference>
<dbReference type="Pfam" id="PF10129">
    <property type="entry name" value="OpgC_C"/>
    <property type="match status" value="1"/>
</dbReference>
<feature type="transmembrane region" description="Helical" evidence="1">
    <location>
        <begin position="211"/>
        <end position="232"/>
    </location>
</feature>
<proteinExistence type="predicted"/>
<feature type="transmembrane region" description="Helical" evidence="1">
    <location>
        <begin position="151"/>
        <end position="171"/>
    </location>
</feature>
<keyword evidence="1" id="KW-0472">Membrane</keyword>
<feature type="transmembrane region" description="Helical" evidence="1">
    <location>
        <begin position="294"/>
        <end position="317"/>
    </location>
</feature>
<dbReference type="PANTHER" id="PTHR38592">
    <property type="entry name" value="BLL4819 PROTEIN"/>
    <property type="match status" value="1"/>
</dbReference>
<keyword evidence="1" id="KW-1133">Transmembrane helix</keyword>
<reference evidence="2 3" key="1">
    <citation type="submission" date="2017-05" db="EMBL/GenBank/DDBJ databases">
        <authorList>
            <person name="Varghese N."/>
            <person name="Submissions S."/>
        </authorList>
    </citation>
    <scope>NUCLEOTIDE SEQUENCE [LARGE SCALE GENOMIC DNA]</scope>
    <source>
        <strain evidence="2 3">DSM 29734</strain>
    </source>
</reference>
<protein>
    <submittedName>
        <fullName evidence="2">OpgC protein</fullName>
    </submittedName>
</protein>
<keyword evidence="1" id="KW-0812">Transmembrane</keyword>
<comment type="caution">
    <text evidence="2">The sequence shown here is derived from an EMBL/GenBank/DDBJ whole genome shotgun (WGS) entry which is preliminary data.</text>
</comment>
<name>A0ABY1PGP2_9RHOB</name>
<dbReference type="InterPro" id="IPR014550">
    <property type="entry name" value="UCP028704_OpgC"/>
</dbReference>
<feature type="transmembrane region" description="Helical" evidence="1">
    <location>
        <begin position="12"/>
        <end position="32"/>
    </location>
</feature>
<feature type="transmembrane region" description="Helical" evidence="1">
    <location>
        <begin position="38"/>
        <end position="62"/>
    </location>
</feature>
<feature type="transmembrane region" description="Helical" evidence="1">
    <location>
        <begin position="252"/>
        <end position="273"/>
    </location>
</feature>
<evidence type="ECO:0000313" key="2">
    <source>
        <dbReference type="EMBL" id="SMP33685.1"/>
    </source>
</evidence>
<evidence type="ECO:0000256" key="1">
    <source>
        <dbReference type="SAM" id="Phobius"/>
    </source>
</evidence>
<organism evidence="2 3">
    <name type="scientific">Shimia sagamensis</name>
    <dbReference type="NCBI Taxonomy" id="1566352"/>
    <lineage>
        <taxon>Bacteria</taxon>
        <taxon>Pseudomonadati</taxon>
        <taxon>Pseudomonadota</taxon>
        <taxon>Alphaproteobacteria</taxon>
        <taxon>Rhodobacterales</taxon>
        <taxon>Roseobacteraceae</taxon>
    </lineage>
</organism>
<feature type="transmembrane region" description="Helical" evidence="1">
    <location>
        <begin position="83"/>
        <end position="108"/>
    </location>
</feature>
<sequence>MRFDLLDGVRGHLLFMMMLAHLGAQSGMGSLYEVHHVQVIQLLSAEFLVVLSGLLVGILYAIKFQAPGKLARFLKQRIRKIYVYYLISAGPFLILLVLEGAGLRQFAFGLGEVLLIQNGGAYSDILPIYVYCFALLFLLSFGLAYVPQVTLLVPSALIYAVSLFNYDGGVFGWGGKFLVFDIAAWQFLFFLSYLAGLYFREIVGWLNSLSDEAFVLLLGGCAVMALGQRWAFWYPTIGALPEGVHGNWYRMHLHPVHLLRTFAVAAFVTVVLTRSVPVTVWMTKSFRWYFSLPLLRYCGVWAIQMFVIHVYMVALFAYLLPHWGQAERLGWAVGFQLAYMAIPYGIHHAMARRRQALAARGVS</sequence>
<keyword evidence="3" id="KW-1185">Reference proteome</keyword>
<dbReference type="Proteomes" id="UP001157961">
    <property type="component" value="Unassembled WGS sequence"/>
</dbReference>
<evidence type="ECO:0000313" key="3">
    <source>
        <dbReference type="Proteomes" id="UP001157961"/>
    </source>
</evidence>
<gene>
    <name evidence="2" type="ORF">SAMN06265373_109124</name>
</gene>
<feature type="transmembrane region" description="Helical" evidence="1">
    <location>
        <begin position="177"/>
        <end position="199"/>
    </location>
</feature>
<accession>A0ABY1PGP2</accession>
<dbReference type="PANTHER" id="PTHR38592:SF3">
    <property type="entry name" value="BLL4819 PROTEIN"/>
    <property type="match status" value="1"/>
</dbReference>
<feature type="transmembrane region" description="Helical" evidence="1">
    <location>
        <begin position="329"/>
        <end position="346"/>
    </location>
</feature>